<sequence length="398" mass="44316">MSEEQQLAILPAKEVALAVFSAPNGLDPYLQSVREEIDKFNASAPDVKTKKGQDAYRSIAYSLAGSKTKLDSLGKELVAELKDVPKKIDAERKRVRELLSAWQEEVRKPLTEWEAAEQARKDRHVDAVQAIADFALDLSDVTAAVLLESIVSVEAMKMGEHWEEFEADAARTKDQVLDKLRATLAARQKYETEQAELVRLRAETEAQAQRERDAKIAREAEERARREAEQRAQAERDAAAKREAEAKAAADRRELELKLAAEQSERAAAQAARDKIESEQRAAQQKIEDEQRHKQAMAQAEADRVAAEQRAEQERIDSERRQAEAAERARLAEIARANAAADEINRQAAAREADKAHKAKINRAALDAFIAGGMPVECAKQAVTLIAQRKIPAIAITY</sequence>
<evidence type="ECO:0000313" key="5">
    <source>
        <dbReference type="Proteomes" id="UP000586252"/>
    </source>
</evidence>
<dbReference type="Proteomes" id="UP000586252">
    <property type="component" value="Unassembled WGS sequence"/>
</dbReference>
<reference evidence="4 5" key="1">
    <citation type="journal article" date="2020" name="Front. Microbiol.">
        <title>Genetic Organization of the aprX-lipA2 Operon Affects the Proteolytic Potential of Pseudomonas Species in Milk.</title>
        <authorList>
            <person name="Maier C."/>
            <person name="Huptas C."/>
            <person name="von Neubeck M."/>
            <person name="Scherer S."/>
            <person name="Wenning M."/>
            <person name="Lucking G."/>
        </authorList>
    </citation>
    <scope>NUCLEOTIDE SEQUENCE [LARGE SCALE GENOMIC DNA]</scope>
    <source>
        <strain evidence="3 5">WS 5404</strain>
        <strain evidence="2 4">WS 5405</strain>
    </source>
</reference>
<proteinExistence type="predicted"/>
<dbReference type="AlphaFoldDB" id="A0A7Y1MJX5"/>
<feature type="compositionally biased region" description="Basic and acidic residues" evidence="1">
    <location>
        <begin position="272"/>
        <end position="293"/>
    </location>
</feature>
<dbReference type="RefSeq" id="WP_057712089.1">
    <property type="nucleotide sequence ID" value="NZ_JAAQYH010000036.1"/>
</dbReference>
<organism evidence="3 5">
    <name type="scientific">Pseudomonas lactis</name>
    <dbReference type="NCBI Taxonomy" id="1615674"/>
    <lineage>
        <taxon>Bacteria</taxon>
        <taxon>Pseudomonadati</taxon>
        <taxon>Pseudomonadota</taxon>
        <taxon>Gammaproteobacteria</taxon>
        <taxon>Pseudomonadales</taxon>
        <taxon>Pseudomonadaceae</taxon>
        <taxon>Pseudomonas</taxon>
    </lineage>
</organism>
<accession>A0A7Y1MJX5</accession>
<feature type="region of interest" description="Disordered" evidence="1">
    <location>
        <begin position="266"/>
        <end position="324"/>
    </location>
</feature>
<evidence type="ECO:0000313" key="2">
    <source>
        <dbReference type="EMBL" id="NNA77066.1"/>
    </source>
</evidence>
<dbReference type="EMBL" id="JAAQYH010000036">
    <property type="protein sequence ID" value="NNA77066.1"/>
    <property type="molecule type" value="Genomic_DNA"/>
</dbReference>
<feature type="compositionally biased region" description="Basic and acidic residues" evidence="1">
    <location>
        <begin position="301"/>
        <end position="324"/>
    </location>
</feature>
<comment type="caution">
    <text evidence="3">The sequence shown here is derived from an EMBL/GenBank/DDBJ whole genome shotgun (WGS) entry which is preliminary data.</text>
</comment>
<evidence type="ECO:0000256" key="1">
    <source>
        <dbReference type="SAM" id="MobiDB-lite"/>
    </source>
</evidence>
<dbReference type="GeneID" id="45736463"/>
<evidence type="ECO:0000313" key="4">
    <source>
        <dbReference type="Proteomes" id="UP000535954"/>
    </source>
</evidence>
<name>A0A7Y1MJX5_9PSED</name>
<feature type="region of interest" description="Disordered" evidence="1">
    <location>
        <begin position="219"/>
        <end position="247"/>
    </location>
</feature>
<evidence type="ECO:0000313" key="3">
    <source>
        <dbReference type="EMBL" id="NNA83109.1"/>
    </source>
</evidence>
<protein>
    <submittedName>
        <fullName evidence="3">Uncharacterized protein</fullName>
    </submittedName>
</protein>
<dbReference type="Proteomes" id="UP000535954">
    <property type="component" value="Unassembled WGS sequence"/>
</dbReference>
<dbReference type="EMBL" id="JAAQYI010000029">
    <property type="protein sequence ID" value="NNA83109.1"/>
    <property type="molecule type" value="Genomic_DNA"/>
</dbReference>
<gene>
    <name evidence="2" type="ORF">HBO13_31010</name>
    <name evidence="3" type="ORF">HBO30_30915</name>
</gene>